<evidence type="ECO:0000313" key="2">
    <source>
        <dbReference type="Proteomes" id="UP000242164"/>
    </source>
</evidence>
<reference evidence="1 2" key="1">
    <citation type="submission" date="2016-08" db="EMBL/GenBank/DDBJ databases">
        <authorList>
            <person name="Loux V."/>
            <person name="Rue O."/>
        </authorList>
    </citation>
    <scope>NUCLEOTIDE SEQUENCE [LARGE SCALE GENOMIC DNA]</scope>
    <source>
        <strain evidence="1 2">AFSSA_08CEB44bac</strain>
    </source>
</reference>
<name>A0AAX2CH24_9BACI</name>
<comment type="caution">
    <text evidence="1">The sequence shown here is derived from an EMBL/GenBank/DDBJ whole genome shotgun (WGS) entry which is preliminary data.</text>
</comment>
<protein>
    <submittedName>
        <fullName evidence="1">Uncharacterized protein</fullName>
    </submittedName>
</protein>
<gene>
    <name evidence="1" type="ORF">BCB44BAC_02175</name>
</gene>
<sequence>MQGDQKDFWKETKDMKKEHKLTFHEKIQRDGMIKALQKTKGHVSLTAKL</sequence>
<dbReference type="EMBL" id="FMIK01000024">
    <property type="protein sequence ID" value="SCL93055.1"/>
    <property type="molecule type" value="Genomic_DNA"/>
</dbReference>
<organism evidence="1 2">
    <name type="scientific">Bacillus cytotoxicus</name>
    <dbReference type="NCBI Taxonomy" id="580165"/>
    <lineage>
        <taxon>Bacteria</taxon>
        <taxon>Bacillati</taxon>
        <taxon>Bacillota</taxon>
        <taxon>Bacilli</taxon>
        <taxon>Bacillales</taxon>
        <taxon>Bacillaceae</taxon>
        <taxon>Bacillus</taxon>
        <taxon>Bacillus cereus group</taxon>
    </lineage>
</organism>
<dbReference type="Proteomes" id="UP000242164">
    <property type="component" value="Unassembled WGS sequence"/>
</dbReference>
<evidence type="ECO:0000313" key="1">
    <source>
        <dbReference type="EMBL" id="SCL93055.1"/>
    </source>
</evidence>
<accession>A0AAX2CH24</accession>
<proteinExistence type="predicted"/>
<dbReference type="AlphaFoldDB" id="A0AAX2CH24"/>